<evidence type="ECO:0000259" key="4">
    <source>
        <dbReference type="Pfam" id="PF04586"/>
    </source>
</evidence>
<evidence type="ECO:0000313" key="5">
    <source>
        <dbReference type="EMBL" id="NEW58589.1"/>
    </source>
</evidence>
<name>A0ABX0CYG8_9NOCA</name>
<dbReference type="RefSeq" id="WP_163956250.1">
    <property type="nucleotide sequence ID" value="NZ_JAAGUX010000058.1"/>
</dbReference>
<dbReference type="NCBIfam" id="TIGR01543">
    <property type="entry name" value="proheadase_HK97"/>
    <property type="match status" value="1"/>
</dbReference>
<dbReference type="GO" id="GO:0006508">
    <property type="term" value="P:proteolysis"/>
    <property type="evidence" value="ECO:0007669"/>
    <property type="project" value="UniProtKB-KW"/>
</dbReference>
<feature type="domain" description="Prohead serine protease" evidence="4">
    <location>
        <begin position="40"/>
        <end position="157"/>
    </location>
</feature>
<dbReference type="EMBL" id="JAAGUX010000058">
    <property type="protein sequence ID" value="NEW58589.1"/>
    <property type="molecule type" value="Genomic_DNA"/>
</dbReference>
<evidence type="ECO:0000256" key="3">
    <source>
        <dbReference type="ARBA" id="ARBA00022801"/>
    </source>
</evidence>
<dbReference type="Pfam" id="PF04586">
    <property type="entry name" value="Peptidase_S78"/>
    <property type="match status" value="1"/>
</dbReference>
<dbReference type="GO" id="GO:0008233">
    <property type="term" value="F:peptidase activity"/>
    <property type="evidence" value="ECO:0007669"/>
    <property type="project" value="UniProtKB-KW"/>
</dbReference>
<evidence type="ECO:0000313" key="6">
    <source>
        <dbReference type="Proteomes" id="UP000470876"/>
    </source>
</evidence>
<accession>A0ABX0CYG8</accession>
<dbReference type="InterPro" id="IPR006433">
    <property type="entry name" value="Prohead_protease"/>
</dbReference>
<keyword evidence="3" id="KW-0378">Hydrolase</keyword>
<dbReference type="Proteomes" id="UP000470876">
    <property type="component" value="Unassembled WGS sequence"/>
</dbReference>
<keyword evidence="2 5" id="KW-0645">Protease</keyword>
<evidence type="ECO:0000256" key="1">
    <source>
        <dbReference type="ARBA" id="ARBA00022612"/>
    </source>
</evidence>
<comment type="caution">
    <text evidence="5">The sequence shown here is derived from an EMBL/GenBank/DDBJ whole genome shotgun (WGS) entry which is preliminary data.</text>
</comment>
<organism evidence="5 6">
    <name type="scientific">Nocardia cyriacigeorgica</name>
    <dbReference type="NCBI Taxonomy" id="135487"/>
    <lineage>
        <taxon>Bacteria</taxon>
        <taxon>Bacillati</taxon>
        <taxon>Actinomycetota</taxon>
        <taxon>Actinomycetes</taxon>
        <taxon>Mycobacteriales</taxon>
        <taxon>Nocardiaceae</taxon>
        <taxon>Nocardia</taxon>
    </lineage>
</organism>
<protein>
    <submittedName>
        <fullName evidence="5">HK97 family phage prohead protease</fullName>
    </submittedName>
</protein>
<sequence>MNTVIHRSAPVAAESITGRTVHGVVVPYGQVATVRDSGNYGQPYKERFEMGAFARSIEERGHKIRLMVAHNERSLPIGRAVELIETTAGLRAAFLVSDTGAGNDALRLIADGVVDSFSVGFSPVRHRMDGDVVVRTEVALREVSLVAEPAYSKALVAGIRTADIPVIDHSTAMAAFTLIFE</sequence>
<gene>
    <name evidence="5" type="ORF">GV794_23515</name>
</gene>
<reference evidence="5 6" key="1">
    <citation type="submission" date="2020-01" db="EMBL/GenBank/DDBJ databases">
        <title>Genetics and antimicrobial susceptibilities of Nocardia species isolated from the soil; a comparison with species isolated from humans.</title>
        <authorList>
            <person name="Carrasco G."/>
            <person name="Monzon S."/>
            <person name="Sansegundo M."/>
            <person name="Garcia E."/>
            <person name="Garrido N."/>
            <person name="Medina M.J."/>
            <person name="Villalon P."/>
            <person name="Ramirez-Arocha A.C."/>
            <person name="Jimenez P."/>
            <person name="Cuesta I."/>
            <person name="Valdezate S."/>
        </authorList>
    </citation>
    <scope>NUCLEOTIDE SEQUENCE [LARGE SCALE GENOMIC DNA]</scope>
    <source>
        <strain evidence="5 6">CNM20110649</strain>
    </source>
</reference>
<dbReference type="InterPro" id="IPR054613">
    <property type="entry name" value="Peptidase_S78_dom"/>
</dbReference>
<keyword evidence="1" id="KW-1188">Viral release from host cell</keyword>
<keyword evidence="6" id="KW-1185">Reference proteome</keyword>
<evidence type="ECO:0000256" key="2">
    <source>
        <dbReference type="ARBA" id="ARBA00022670"/>
    </source>
</evidence>
<proteinExistence type="predicted"/>